<comment type="similarity">
    <text evidence="1">Belongs to the cytochrome P450 family.</text>
</comment>
<proteinExistence type="inferred from homology"/>
<evidence type="ECO:0000256" key="1">
    <source>
        <dbReference type="ARBA" id="ARBA00010617"/>
    </source>
</evidence>
<organism evidence="8 9">
    <name type="scientific">Herbidospora solisilvae</name>
    <dbReference type="NCBI Taxonomy" id="2696284"/>
    <lineage>
        <taxon>Bacteria</taxon>
        <taxon>Bacillati</taxon>
        <taxon>Actinomycetota</taxon>
        <taxon>Actinomycetes</taxon>
        <taxon>Streptosporangiales</taxon>
        <taxon>Streptosporangiaceae</taxon>
        <taxon>Herbidospora</taxon>
    </lineage>
</organism>
<dbReference type="InterPro" id="IPR002397">
    <property type="entry name" value="Cyt_P450_B"/>
</dbReference>
<keyword evidence="9" id="KW-1185">Reference proteome</keyword>
<dbReference type="Pfam" id="PF00067">
    <property type="entry name" value="p450"/>
    <property type="match status" value="1"/>
</dbReference>
<comment type="caution">
    <text evidence="8">The sequence shown here is derived from an EMBL/GenBank/DDBJ whole genome shotgun (WGS) entry which is preliminary data.</text>
</comment>
<name>A0A7C9NDW7_9ACTN</name>
<dbReference type="PRINTS" id="PR00359">
    <property type="entry name" value="BP450"/>
</dbReference>
<keyword evidence="6" id="KW-0503">Monooxygenase</keyword>
<evidence type="ECO:0000313" key="9">
    <source>
        <dbReference type="Proteomes" id="UP000479526"/>
    </source>
</evidence>
<feature type="region of interest" description="Disordered" evidence="7">
    <location>
        <begin position="1"/>
        <end position="26"/>
    </location>
</feature>
<dbReference type="PANTHER" id="PTHR46696">
    <property type="entry name" value="P450, PUTATIVE (EUROFUNG)-RELATED"/>
    <property type="match status" value="1"/>
</dbReference>
<dbReference type="InterPro" id="IPR001128">
    <property type="entry name" value="Cyt_P450"/>
</dbReference>
<dbReference type="SUPFAM" id="SSF48264">
    <property type="entry name" value="Cytochrome P450"/>
    <property type="match status" value="1"/>
</dbReference>
<dbReference type="EMBL" id="WXEW01000003">
    <property type="protein sequence ID" value="NAS22275.1"/>
    <property type="molecule type" value="Genomic_DNA"/>
</dbReference>
<keyword evidence="5" id="KW-0408">Iron</keyword>
<dbReference type="AlphaFoldDB" id="A0A7C9NDW7"/>
<accession>A0A7C9NDW7</accession>
<dbReference type="FunFam" id="1.10.630.10:FF:000018">
    <property type="entry name" value="Cytochrome P450 monooxygenase"/>
    <property type="match status" value="1"/>
</dbReference>
<dbReference type="GO" id="GO:0016705">
    <property type="term" value="F:oxidoreductase activity, acting on paired donors, with incorporation or reduction of molecular oxygen"/>
    <property type="evidence" value="ECO:0007669"/>
    <property type="project" value="InterPro"/>
</dbReference>
<evidence type="ECO:0000256" key="5">
    <source>
        <dbReference type="ARBA" id="ARBA00023004"/>
    </source>
</evidence>
<dbReference type="Gene3D" id="1.10.630.10">
    <property type="entry name" value="Cytochrome P450"/>
    <property type="match status" value="1"/>
</dbReference>
<dbReference type="GO" id="GO:0020037">
    <property type="term" value="F:heme binding"/>
    <property type="evidence" value="ECO:0007669"/>
    <property type="project" value="InterPro"/>
</dbReference>
<evidence type="ECO:0000313" key="8">
    <source>
        <dbReference type="EMBL" id="NAS22275.1"/>
    </source>
</evidence>
<sequence length="386" mass="42382">MFSSSECRRARVRDRPRRHHGHPFGVYGRAREAGPLAVLRMPGAPEWMVVTRYDDIRAALTDPRLEIRSESFMRPDVPDDCLPYMRTMSEMNGAEHARLRKAAAPAFTPRRAEAFRARITEIVGRLLDPLDGETDLISAFTRPLPMDVICALVGVPEDDRERWRAYGRVVDTPGGPGFAAAIPGIMDGAKAAVARRRAEPGDDLLSDLVTTELTDQELVTLVWHLVLAGQTPTNLIANAVLALLAHPAQLAVLRERPGLMPRAVEELTRFCGPTMLSIPRYAHEPMDLCGVEIAGGTPVTCALVGGNRDPRVFDDPEELDVTRERAPHLGFAHGPHFCVGASIARVTTQVALTELLKRDLELAADPATLRTPDPGTYRLTALPVRL</sequence>
<evidence type="ECO:0000256" key="2">
    <source>
        <dbReference type="ARBA" id="ARBA00022617"/>
    </source>
</evidence>
<evidence type="ECO:0000256" key="4">
    <source>
        <dbReference type="ARBA" id="ARBA00023002"/>
    </source>
</evidence>
<evidence type="ECO:0000256" key="3">
    <source>
        <dbReference type="ARBA" id="ARBA00022723"/>
    </source>
</evidence>
<evidence type="ECO:0000256" key="7">
    <source>
        <dbReference type="SAM" id="MobiDB-lite"/>
    </source>
</evidence>
<dbReference type="InterPro" id="IPR036396">
    <property type="entry name" value="Cyt_P450_sf"/>
</dbReference>
<evidence type="ECO:0000256" key="6">
    <source>
        <dbReference type="ARBA" id="ARBA00023033"/>
    </source>
</evidence>
<keyword evidence="4" id="KW-0560">Oxidoreductase</keyword>
<gene>
    <name evidence="8" type="ORF">GT755_11340</name>
</gene>
<keyword evidence="3" id="KW-0479">Metal-binding</keyword>
<keyword evidence="2" id="KW-0349">Heme</keyword>
<reference evidence="8 9" key="1">
    <citation type="submission" date="2020-01" db="EMBL/GenBank/DDBJ databases">
        <title>Herbidospora sp. NEAU-GS84 nov., a novel actinomycete isolated from soil.</title>
        <authorList>
            <person name="Han L."/>
        </authorList>
    </citation>
    <scope>NUCLEOTIDE SEQUENCE [LARGE SCALE GENOMIC DNA]</scope>
    <source>
        <strain evidence="8 9">NEAU-GS84</strain>
    </source>
</reference>
<protein>
    <submittedName>
        <fullName evidence="8">Cytochrome P450</fullName>
    </submittedName>
</protein>
<feature type="compositionally biased region" description="Basic residues" evidence="7">
    <location>
        <begin position="10"/>
        <end position="22"/>
    </location>
</feature>
<dbReference type="GO" id="GO:0005506">
    <property type="term" value="F:iron ion binding"/>
    <property type="evidence" value="ECO:0007669"/>
    <property type="project" value="InterPro"/>
</dbReference>
<dbReference type="GO" id="GO:0004497">
    <property type="term" value="F:monooxygenase activity"/>
    <property type="evidence" value="ECO:0007669"/>
    <property type="project" value="UniProtKB-KW"/>
</dbReference>
<dbReference type="Proteomes" id="UP000479526">
    <property type="component" value="Unassembled WGS sequence"/>
</dbReference>
<dbReference type="PANTHER" id="PTHR46696:SF1">
    <property type="entry name" value="CYTOCHROME P450 YJIB-RELATED"/>
    <property type="match status" value="1"/>
</dbReference>